<dbReference type="AlphaFoldDB" id="A0A3S5AZG5"/>
<sequence>MQNSVKMGFCNDFRLFVTSAPSGSVGDRTSMHKKGPKGEKSQRNRRDSVKQCPEAAVVVLRHQKPQTDLSEEPSQRRFQPAVEHLYFGLMPHLGCGLKSA</sequence>
<gene>
    <name evidence="2" type="ORF">PXEA_LOCUS29565</name>
</gene>
<feature type="region of interest" description="Disordered" evidence="1">
    <location>
        <begin position="18"/>
        <end position="52"/>
    </location>
</feature>
<comment type="caution">
    <text evidence="2">The sequence shown here is derived from an EMBL/GenBank/DDBJ whole genome shotgun (WGS) entry which is preliminary data.</text>
</comment>
<evidence type="ECO:0000256" key="1">
    <source>
        <dbReference type="SAM" id="MobiDB-lite"/>
    </source>
</evidence>
<name>A0A3S5AZG5_9PLAT</name>
<evidence type="ECO:0000313" key="3">
    <source>
        <dbReference type="Proteomes" id="UP000784294"/>
    </source>
</evidence>
<accession>A0A3S5AZG5</accession>
<feature type="compositionally biased region" description="Basic and acidic residues" evidence="1">
    <location>
        <begin position="36"/>
        <end position="49"/>
    </location>
</feature>
<proteinExistence type="predicted"/>
<reference evidence="2" key="1">
    <citation type="submission" date="2018-11" db="EMBL/GenBank/DDBJ databases">
        <authorList>
            <consortium name="Pathogen Informatics"/>
        </authorList>
    </citation>
    <scope>NUCLEOTIDE SEQUENCE</scope>
</reference>
<keyword evidence="3" id="KW-1185">Reference proteome</keyword>
<organism evidence="2 3">
    <name type="scientific">Protopolystoma xenopodis</name>
    <dbReference type="NCBI Taxonomy" id="117903"/>
    <lineage>
        <taxon>Eukaryota</taxon>
        <taxon>Metazoa</taxon>
        <taxon>Spiralia</taxon>
        <taxon>Lophotrochozoa</taxon>
        <taxon>Platyhelminthes</taxon>
        <taxon>Monogenea</taxon>
        <taxon>Polyopisthocotylea</taxon>
        <taxon>Polystomatidea</taxon>
        <taxon>Polystomatidae</taxon>
        <taxon>Protopolystoma</taxon>
    </lineage>
</organism>
<dbReference type="EMBL" id="CAAALY010251481">
    <property type="protein sequence ID" value="VEL36125.1"/>
    <property type="molecule type" value="Genomic_DNA"/>
</dbReference>
<evidence type="ECO:0000313" key="2">
    <source>
        <dbReference type="EMBL" id="VEL36125.1"/>
    </source>
</evidence>
<protein>
    <submittedName>
        <fullName evidence="2">Uncharacterized protein</fullName>
    </submittedName>
</protein>
<dbReference type="Proteomes" id="UP000784294">
    <property type="component" value="Unassembled WGS sequence"/>
</dbReference>